<evidence type="ECO:0000256" key="1">
    <source>
        <dbReference type="SAM" id="MobiDB-lite"/>
    </source>
</evidence>
<evidence type="ECO:0000313" key="2">
    <source>
        <dbReference type="EMBL" id="KRH94163.1"/>
    </source>
</evidence>
<keyword evidence="3" id="KW-1185">Reference proteome</keyword>
<sequence>MPTHPVIFLGSSPSILTAVLYTKTANNNPKLVLLPHNDFNYKNYQLIVGLPDCSKEKFRNDTLKQLERFDVEIDRQYFSSEDENGHVGNETSPDIKTSPDNENSPKKESSPDNENSPKKESSPDNENSHVNQSTPDNENSPKKESTPDNENSHVNQSTPKKQSSPDKQSNPKNQSTPQNHVIPESDTKKITDTKENKSEPEIIFDGSHFSVDGTKSLILITDCHTFSRKCFDKLKNDQNITCKCNFLENDQSKRFKSSTLPLFIIDCQIEEAILSIGEGCRNGMKCNWLIEKMSHSNDQKK</sequence>
<feature type="compositionally biased region" description="Basic and acidic residues" evidence="1">
    <location>
        <begin position="97"/>
        <end position="122"/>
    </location>
</feature>
<feature type="compositionally biased region" description="Polar residues" evidence="1">
    <location>
        <begin position="124"/>
        <end position="138"/>
    </location>
</feature>
<gene>
    <name evidence="2" type="ORF">M153_3630006410</name>
</gene>
<name>A0A0R0LXZ8_9MICR</name>
<feature type="region of interest" description="Disordered" evidence="1">
    <location>
        <begin position="77"/>
        <end position="199"/>
    </location>
</feature>
<dbReference type="Proteomes" id="UP000051530">
    <property type="component" value="Unassembled WGS sequence"/>
</dbReference>
<organism evidence="2 3">
    <name type="scientific">Pseudoloma neurophilia</name>
    <dbReference type="NCBI Taxonomy" id="146866"/>
    <lineage>
        <taxon>Eukaryota</taxon>
        <taxon>Fungi</taxon>
        <taxon>Fungi incertae sedis</taxon>
        <taxon>Microsporidia</taxon>
        <taxon>Pseudoloma</taxon>
    </lineage>
</organism>
<dbReference type="VEuPathDB" id="MicrosporidiaDB:M153_3630006410"/>
<reference evidence="2 3" key="1">
    <citation type="submission" date="2015-07" db="EMBL/GenBank/DDBJ databases">
        <title>The genome of Pseudoloma neurophilia, a relevant intracellular parasite of the zebrafish.</title>
        <authorList>
            <person name="Ndikumana S."/>
            <person name="Pelin A."/>
            <person name="Sanders J."/>
            <person name="Corradi N."/>
        </authorList>
    </citation>
    <scope>NUCLEOTIDE SEQUENCE [LARGE SCALE GENOMIC DNA]</scope>
    <source>
        <strain evidence="2 3">MK1</strain>
    </source>
</reference>
<evidence type="ECO:0000313" key="3">
    <source>
        <dbReference type="Proteomes" id="UP000051530"/>
    </source>
</evidence>
<dbReference type="OrthoDB" id="6624743at2759"/>
<comment type="caution">
    <text evidence="2">The sequence shown here is derived from an EMBL/GenBank/DDBJ whole genome shotgun (WGS) entry which is preliminary data.</text>
</comment>
<protein>
    <submittedName>
        <fullName evidence="2">Thioredoxin reductase</fullName>
    </submittedName>
</protein>
<dbReference type="EMBL" id="LGUB01000126">
    <property type="protein sequence ID" value="KRH94163.1"/>
    <property type="molecule type" value="Genomic_DNA"/>
</dbReference>
<dbReference type="AlphaFoldDB" id="A0A0R0LXZ8"/>
<feature type="compositionally biased region" description="Polar residues" evidence="1">
    <location>
        <begin position="148"/>
        <end position="179"/>
    </location>
</feature>
<feature type="compositionally biased region" description="Basic and acidic residues" evidence="1">
    <location>
        <begin position="183"/>
        <end position="199"/>
    </location>
</feature>
<accession>A0A0R0LXZ8</accession>
<proteinExistence type="predicted"/>